<keyword evidence="19" id="KW-1185">Reference proteome</keyword>
<gene>
    <name evidence="16" type="ORF">CB0940_11520</name>
    <name evidence="17" type="ORF">RHO25_013054</name>
</gene>
<proteinExistence type="inferred from homology"/>
<dbReference type="SMART" id="SM00184">
    <property type="entry name" value="RING"/>
    <property type="match status" value="1"/>
</dbReference>
<evidence type="ECO:0000313" key="17">
    <source>
        <dbReference type="EMBL" id="WPB08388.1"/>
    </source>
</evidence>
<name>A0A2G5HDE0_CERBT</name>
<evidence type="ECO:0000256" key="4">
    <source>
        <dbReference type="ARBA" id="ARBA00022741"/>
    </source>
</evidence>
<dbReference type="InterPro" id="IPR000330">
    <property type="entry name" value="SNF2_N"/>
</dbReference>
<evidence type="ECO:0000256" key="8">
    <source>
        <dbReference type="ARBA" id="ARBA00022833"/>
    </source>
</evidence>
<feature type="compositionally biased region" description="Polar residues" evidence="12">
    <location>
        <begin position="64"/>
        <end position="92"/>
    </location>
</feature>
<dbReference type="Proteomes" id="UP001302367">
    <property type="component" value="Chromosome 9"/>
</dbReference>
<dbReference type="SMART" id="SM00910">
    <property type="entry name" value="HIRAN"/>
    <property type="match status" value="1"/>
</dbReference>
<dbReference type="InterPro" id="IPR038718">
    <property type="entry name" value="SNF2-like_sf"/>
</dbReference>
<dbReference type="GO" id="GO:0008094">
    <property type="term" value="F:ATP-dependent activity, acting on DNA"/>
    <property type="evidence" value="ECO:0007669"/>
    <property type="project" value="TreeGrafter"/>
</dbReference>
<dbReference type="InterPro" id="IPR013083">
    <property type="entry name" value="Znf_RING/FYVE/PHD"/>
</dbReference>
<dbReference type="PANTHER" id="PTHR45626">
    <property type="entry name" value="TRANSCRIPTION TERMINATION FACTOR 2-RELATED"/>
    <property type="match status" value="1"/>
</dbReference>
<dbReference type="Pfam" id="PF08797">
    <property type="entry name" value="HIRAN"/>
    <property type="match status" value="1"/>
</dbReference>
<dbReference type="GO" id="GO:0008270">
    <property type="term" value="F:zinc ion binding"/>
    <property type="evidence" value="ECO:0007669"/>
    <property type="project" value="UniProtKB-KW"/>
</dbReference>
<keyword evidence="4" id="KW-0547">Nucleotide-binding</keyword>
<dbReference type="InterPro" id="IPR001650">
    <property type="entry name" value="Helicase_C-like"/>
</dbReference>
<feature type="domain" description="Helicase ATP-binding" evidence="14">
    <location>
        <begin position="469"/>
        <end position="646"/>
    </location>
</feature>
<evidence type="ECO:0000256" key="10">
    <source>
        <dbReference type="ARBA" id="ARBA00023242"/>
    </source>
</evidence>
<keyword evidence="7 16" id="KW-0347">Helicase</keyword>
<evidence type="ECO:0000256" key="5">
    <source>
        <dbReference type="ARBA" id="ARBA00022771"/>
    </source>
</evidence>
<dbReference type="OrthoDB" id="448448at2759"/>
<feature type="compositionally biased region" description="Low complexity" evidence="12">
    <location>
        <begin position="43"/>
        <end position="58"/>
    </location>
</feature>
<dbReference type="InterPro" id="IPR036361">
    <property type="entry name" value="SAP_dom_sf"/>
</dbReference>
<dbReference type="Pfam" id="PF00271">
    <property type="entry name" value="Helicase_C"/>
    <property type="match status" value="1"/>
</dbReference>
<evidence type="ECO:0000256" key="6">
    <source>
        <dbReference type="ARBA" id="ARBA00022801"/>
    </source>
</evidence>
<feature type="region of interest" description="Disordered" evidence="12">
    <location>
        <begin position="42"/>
        <end position="145"/>
    </location>
</feature>
<feature type="compositionally biased region" description="Low complexity" evidence="12">
    <location>
        <begin position="130"/>
        <end position="145"/>
    </location>
</feature>
<dbReference type="SMART" id="SM00487">
    <property type="entry name" value="DEXDc"/>
    <property type="match status" value="1"/>
</dbReference>
<evidence type="ECO:0000259" key="14">
    <source>
        <dbReference type="PROSITE" id="PS51192"/>
    </source>
</evidence>
<dbReference type="InterPro" id="IPR027417">
    <property type="entry name" value="P-loop_NTPase"/>
</dbReference>
<organism evidence="16 18">
    <name type="scientific">Cercospora beticola</name>
    <name type="common">Sugarbeet leaf spot fungus</name>
    <dbReference type="NCBI Taxonomy" id="122368"/>
    <lineage>
        <taxon>Eukaryota</taxon>
        <taxon>Fungi</taxon>
        <taxon>Dikarya</taxon>
        <taxon>Ascomycota</taxon>
        <taxon>Pezizomycotina</taxon>
        <taxon>Dothideomycetes</taxon>
        <taxon>Dothideomycetidae</taxon>
        <taxon>Mycosphaerellales</taxon>
        <taxon>Mycosphaerellaceae</taxon>
        <taxon>Cercospora</taxon>
    </lineage>
</organism>
<dbReference type="CDD" id="cd18793">
    <property type="entry name" value="SF2_C_SNF"/>
    <property type="match status" value="1"/>
</dbReference>
<evidence type="ECO:0000256" key="9">
    <source>
        <dbReference type="ARBA" id="ARBA00022840"/>
    </source>
</evidence>
<keyword evidence="6" id="KW-0378">Hydrolase</keyword>
<dbReference type="SUPFAM" id="SSF52540">
    <property type="entry name" value="P-loop containing nucleoside triphosphate hydrolases"/>
    <property type="match status" value="2"/>
</dbReference>
<dbReference type="InterPro" id="IPR050628">
    <property type="entry name" value="SNF2_RAD54_helicase_TF"/>
</dbReference>
<dbReference type="SUPFAM" id="SSF57850">
    <property type="entry name" value="RING/U-box"/>
    <property type="match status" value="1"/>
</dbReference>
<dbReference type="GO" id="GO:0006281">
    <property type="term" value="P:DNA repair"/>
    <property type="evidence" value="ECO:0007669"/>
    <property type="project" value="TreeGrafter"/>
</dbReference>
<keyword evidence="10" id="KW-0539">Nucleus</keyword>
<feature type="domain" description="RING-type" evidence="13">
    <location>
        <begin position="802"/>
        <end position="840"/>
    </location>
</feature>
<feature type="compositionally biased region" description="Basic and acidic residues" evidence="12">
    <location>
        <begin position="312"/>
        <end position="344"/>
    </location>
</feature>
<feature type="domain" description="Helicase C-terminal" evidence="15">
    <location>
        <begin position="877"/>
        <end position="1039"/>
    </location>
</feature>
<dbReference type="PROSITE" id="PS50089">
    <property type="entry name" value="ZF_RING_2"/>
    <property type="match status" value="1"/>
</dbReference>
<dbReference type="Pfam" id="PF00176">
    <property type="entry name" value="SNF2-rel_dom"/>
    <property type="match status" value="1"/>
</dbReference>
<feature type="region of interest" description="Disordered" evidence="12">
    <location>
        <begin position="309"/>
        <end position="388"/>
    </location>
</feature>
<evidence type="ECO:0000259" key="15">
    <source>
        <dbReference type="PROSITE" id="PS51194"/>
    </source>
</evidence>
<dbReference type="PANTHER" id="PTHR45626:SF11">
    <property type="entry name" value="FAMILY HELICASE, PUTATIVE (AFU_ORTHOLOGUE AFUA_5G06590)-RELATED"/>
    <property type="match status" value="1"/>
</dbReference>
<evidence type="ECO:0000259" key="13">
    <source>
        <dbReference type="PROSITE" id="PS50089"/>
    </source>
</evidence>
<dbReference type="InterPro" id="IPR014905">
    <property type="entry name" value="HIRAN"/>
</dbReference>
<dbReference type="GO" id="GO:0005634">
    <property type="term" value="C:nucleus"/>
    <property type="evidence" value="ECO:0007669"/>
    <property type="project" value="UniProtKB-SubCell"/>
</dbReference>
<dbReference type="Gene3D" id="3.40.50.10810">
    <property type="entry name" value="Tandem AAA-ATPase domain"/>
    <property type="match status" value="1"/>
</dbReference>
<dbReference type="Gene3D" id="3.30.70.2330">
    <property type="match status" value="1"/>
</dbReference>
<dbReference type="Gene3D" id="1.10.720.30">
    <property type="entry name" value="SAP domain"/>
    <property type="match status" value="1"/>
</dbReference>
<evidence type="ECO:0000313" key="18">
    <source>
        <dbReference type="Proteomes" id="UP000230605"/>
    </source>
</evidence>
<dbReference type="Pfam" id="PF13923">
    <property type="entry name" value="zf-C3HC4_2"/>
    <property type="match status" value="1"/>
</dbReference>
<sequence>MSDDYATLKVAQLKALTARRGLPLDGLRLKQHFIDALRDADAKASSSSQASKTNSALSQKEASKAQSPNEQLKSTNSSAPLQNRDPNTTNANMAGGKRKRDELVDLTGSDDEDRNASSRKTVKVTDQTRAPAIAPSSSSHAAARYSSGSASASAFPLPTAFGNSQHDEGERDDWLADDAAFNDIVGSSQDDAIGSEDMHLYGDLDTKIVGCQYYRGYSNRGEHVLLKREPGNPYDSNAIRVDSVAHTQIGHIPRRIAEKLAKYMDNRSLRAEAQLTGNIGTYDCPIVIHMYGPAPTSTEGQRLQSQMVADKLPPKALKEAERAAKQREKERKQAEAARLAEARRAAAAGKRAQVNSQGEFTNPGSSGFGDPSQPDMSAIQEASQRIDPRRMANEAEKLGMSEEQLQQMPMAEQPDRVKTTMLPYQLQALQWLLDQENPQTPTATGQSTQLWTRVDNSRYTNIATNFSTQSAPKLASGGILADDMGLGKTIQMLALVAADAEMHGKGTTLIVAPLSVLSNWSGQASFHFKDGHQLATYIYHGAGRVKMSTKDFAQYDLVITTYGTLASDFASGPTKTSERKLRATGLYSHEWRRVVLDEGHNIRNPQTKAAAAANALTARSRWVLTGTPIVNSLKDLYSLLRFVGITGGLEQLDIFISVLVRPLKLGTRDSSLLLQAIMRAFTLRRRKDMRFIDLKLPELKEFVHRLQFSKEEQQKYDALDGEARGVLKAYQKKDGSGQVTYNHLLEILLRMRQVCNHWKLASQRVADLMAQLEKQKTVTLTPETISTLQQVLQVQIDSSEDCAICLETLHSPVITNCGHAFGRDCIVKVIEGQHKCPFCRAELKDEQCLVEPSNEFGDGSDNENRSGDEGNSSKVDGLLRILGAVANGEKTIIFSQWKSFLDLLEEPLKQAGLKFCRIDGTMSAQRRDQALEALNNDGETTILLATLGVCAVGLNLTAANNVILCDTWWAPAIEDQAVDRVHRLGQTRECSVFRLVMDKTIEEKTLSIQEDKRKLMMLAFSEQKNKRMAARTNRLADIQRLLS</sequence>
<keyword evidence="5 11" id="KW-0863">Zinc-finger</keyword>
<comment type="similarity">
    <text evidence="2">Belongs to the SNF2/RAD54 helicase family.</text>
</comment>
<evidence type="ECO:0000256" key="3">
    <source>
        <dbReference type="ARBA" id="ARBA00022723"/>
    </source>
</evidence>
<dbReference type="EMBL" id="LKMD01000107">
    <property type="protein sequence ID" value="PIA90567.1"/>
    <property type="molecule type" value="Genomic_DNA"/>
</dbReference>
<dbReference type="GO" id="GO:0004386">
    <property type="term" value="F:helicase activity"/>
    <property type="evidence" value="ECO:0007669"/>
    <property type="project" value="UniProtKB-KW"/>
</dbReference>
<dbReference type="InterPro" id="IPR049730">
    <property type="entry name" value="SNF2/RAD54-like_C"/>
</dbReference>
<dbReference type="AlphaFoldDB" id="A0A2G5HDE0"/>
<evidence type="ECO:0000256" key="11">
    <source>
        <dbReference type="PROSITE-ProRule" id="PRU00175"/>
    </source>
</evidence>
<evidence type="ECO:0000313" key="16">
    <source>
        <dbReference type="EMBL" id="PIA90567.1"/>
    </source>
</evidence>
<reference evidence="17 19" key="2">
    <citation type="submission" date="2023-09" db="EMBL/GenBank/DDBJ databases">
        <title>Complete-Gapless Cercospora beticola genome.</title>
        <authorList>
            <person name="Wyatt N.A."/>
            <person name="Spanner R.E."/>
            <person name="Bolton M.D."/>
        </authorList>
    </citation>
    <scope>NUCLEOTIDE SEQUENCE [LARGE SCALE GENOMIC DNA]</scope>
    <source>
        <strain evidence="17">Cb09-40</strain>
    </source>
</reference>
<keyword evidence="8" id="KW-0862">Zinc</keyword>
<evidence type="ECO:0000313" key="19">
    <source>
        <dbReference type="Proteomes" id="UP001302367"/>
    </source>
</evidence>
<dbReference type="PROSITE" id="PS51192">
    <property type="entry name" value="HELICASE_ATP_BIND_1"/>
    <property type="match status" value="1"/>
</dbReference>
<dbReference type="Gene3D" id="3.30.40.10">
    <property type="entry name" value="Zinc/RING finger domain, C3HC4 (zinc finger)"/>
    <property type="match status" value="1"/>
</dbReference>
<protein>
    <submittedName>
        <fullName evidence="16">Helicase-like transcription factor</fullName>
    </submittedName>
</protein>
<evidence type="ECO:0000256" key="2">
    <source>
        <dbReference type="ARBA" id="ARBA00007025"/>
    </source>
</evidence>
<keyword evidence="9" id="KW-0067">ATP-binding</keyword>
<reference evidence="16 18" key="1">
    <citation type="submission" date="2015-10" db="EMBL/GenBank/DDBJ databases">
        <title>The cercosporin biosynthetic gene cluster was horizontally transferred to several fungal lineages and shown to be expanded in Cercospora beticola based on microsynteny with recipient genomes.</title>
        <authorList>
            <person name="De Jonge R."/>
            <person name="Ebert M.K."/>
            <person name="Suttle J.C."/>
            <person name="Jurick Ii W.M."/>
            <person name="Secor G.A."/>
            <person name="Thomma B.P."/>
            <person name="Van De Peer Y."/>
            <person name="Bolton M.D."/>
        </authorList>
    </citation>
    <scope>NUCLEOTIDE SEQUENCE [LARGE SCALE GENOMIC DNA]</scope>
    <source>
        <strain evidence="16 18">09-40</strain>
    </source>
</reference>
<dbReference type="GO" id="GO:0005524">
    <property type="term" value="F:ATP binding"/>
    <property type="evidence" value="ECO:0007669"/>
    <property type="project" value="UniProtKB-KW"/>
</dbReference>
<dbReference type="InterPro" id="IPR001841">
    <property type="entry name" value="Znf_RING"/>
</dbReference>
<evidence type="ECO:0000256" key="1">
    <source>
        <dbReference type="ARBA" id="ARBA00004123"/>
    </source>
</evidence>
<dbReference type="GO" id="GO:0016818">
    <property type="term" value="F:hydrolase activity, acting on acid anhydrides, in phosphorus-containing anhydrides"/>
    <property type="evidence" value="ECO:0007669"/>
    <property type="project" value="InterPro"/>
</dbReference>
<comment type="subcellular location">
    <subcellularLocation>
        <location evidence="1">Nucleus</location>
    </subcellularLocation>
</comment>
<dbReference type="EMBL" id="CP134192">
    <property type="protein sequence ID" value="WPB08388.1"/>
    <property type="molecule type" value="Genomic_DNA"/>
</dbReference>
<keyword evidence="3" id="KW-0479">Metal-binding</keyword>
<dbReference type="SMART" id="SM00490">
    <property type="entry name" value="HELICc"/>
    <property type="match status" value="1"/>
</dbReference>
<dbReference type="PROSITE" id="PS51194">
    <property type="entry name" value="HELICASE_CTER"/>
    <property type="match status" value="1"/>
</dbReference>
<dbReference type="Gene3D" id="3.40.50.300">
    <property type="entry name" value="P-loop containing nucleotide triphosphate hydrolases"/>
    <property type="match status" value="1"/>
</dbReference>
<accession>A0A2G5HDE0</accession>
<evidence type="ECO:0000256" key="7">
    <source>
        <dbReference type="ARBA" id="ARBA00022806"/>
    </source>
</evidence>
<dbReference type="GO" id="GO:0003676">
    <property type="term" value="F:nucleic acid binding"/>
    <property type="evidence" value="ECO:0007669"/>
    <property type="project" value="InterPro"/>
</dbReference>
<feature type="compositionally biased region" description="Polar residues" evidence="12">
    <location>
        <begin position="353"/>
        <end position="365"/>
    </location>
</feature>
<dbReference type="Proteomes" id="UP000230605">
    <property type="component" value="Chromosome 9"/>
</dbReference>
<evidence type="ECO:0000256" key="12">
    <source>
        <dbReference type="SAM" id="MobiDB-lite"/>
    </source>
</evidence>
<dbReference type="InterPro" id="IPR014001">
    <property type="entry name" value="Helicase_ATP-bd"/>
</dbReference>